<protein>
    <submittedName>
        <fullName evidence="8">Entericidin EcnAB family protein</fullName>
    </submittedName>
</protein>
<evidence type="ECO:0000256" key="6">
    <source>
        <dbReference type="ARBA" id="ARBA00023288"/>
    </source>
</evidence>
<dbReference type="eggNOG" id="COG5510">
    <property type="taxonomic scope" value="Bacteria"/>
</dbReference>
<keyword evidence="5" id="KW-0564">Palmitate</keyword>
<organism evidence="8 9">
    <name type="scientific">Rhodospirillum centenum (strain ATCC 51521 / SW)</name>
    <dbReference type="NCBI Taxonomy" id="414684"/>
    <lineage>
        <taxon>Bacteria</taxon>
        <taxon>Pseudomonadati</taxon>
        <taxon>Pseudomonadota</taxon>
        <taxon>Alphaproteobacteria</taxon>
        <taxon>Rhodospirillales</taxon>
        <taxon>Rhodospirillaceae</taxon>
        <taxon>Rhodospirillum</taxon>
    </lineage>
</organism>
<feature type="chain" id="PRO_5002846793" evidence="7">
    <location>
        <begin position="31"/>
        <end position="57"/>
    </location>
</feature>
<accession>B6IWQ9</accession>
<dbReference type="Pfam" id="PF08085">
    <property type="entry name" value="Entericidin"/>
    <property type="match status" value="1"/>
</dbReference>
<evidence type="ECO:0000256" key="1">
    <source>
        <dbReference type="ARBA" id="ARBA00010296"/>
    </source>
</evidence>
<keyword evidence="4" id="KW-0472">Membrane</keyword>
<keyword evidence="9" id="KW-1185">Reference proteome</keyword>
<name>B6IWQ9_RHOCS</name>
<dbReference type="InterPro" id="IPR012556">
    <property type="entry name" value="Entericidin"/>
</dbReference>
<evidence type="ECO:0000256" key="7">
    <source>
        <dbReference type="SAM" id="SignalP"/>
    </source>
</evidence>
<dbReference type="GO" id="GO:0016020">
    <property type="term" value="C:membrane"/>
    <property type="evidence" value="ECO:0007669"/>
    <property type="project" value="InterPro"/>
</dbReference>
<comment type="similarity">
    <text evidence="1">Belongs to the EcnA/EcnB lipoprotein family.</text>
</comment>
<dbReference type="Proteomes" id="UP000001591">
    <property type="component" value="Chromosome"/>
</dbReference>
<keyword evidence="3 7" id="KW-0732">Signal</keyword>
<evidence type="ECO:0000313" key="8">
    <source>
        <dbReference type="EMBL" id="ACJ00733.1"/>
    </source>
</evidence>
<dbReference type="GO" id="GO:0009636">
    <property type="term" value="P:response to toxic substance"/>
    <property type="evidence" value="ECO:0007669"/>
    <property type="project" value="InterPro"/>
</dbReference>
<evidence type="ECO:0000256" key="4">
    <source>
        <dbReference type="ARBA" id="ARBA00023136"/>
    </source>
</evidence>
<feature type="signal peptide" evidence="7">
    <location>
        <begin position="1"/>
        <end position="30"/>
    </location>
</feature>
<dbReference type="HOGENOM" id="CLU_193827_4_1_5"/>
<dbReference type="OrthoDB" id="7363288at2"/>
<dbReference type="KEGG" id="rce:RC1_3373"/>
<keyword evidence="6" id="KW-0449">Lipoprotein</keyword>
<proteinExistence type="inferred from homology"/>
<evidence type="ECO:0000256" key="2">
    <source>
        <dbReference type="ARBA" id="ARBA00022475"/>
    </source>
</evidence>
<sequence>MATHLAWATHFSWRKFWAAALLLAACGVSACNTVEGAGEDLQAGGRAVEDTAKDVKN</sequence>
<evidence type="ECO:0000313" key="9">
    <source>
        <dbReference type="Proteomes" id="UP000001591"/>
    </source>
</evidence>
<gene>
    <name evidence="8" type="primary">ecnAB</name>
    <name evidence="8" type="ordered locus">RC1_3373</name>
</gene>
<dbReference type="EMBL" id="CP000613">
    <property type="protein sequence ID" value="ACJ00733.1"/>
    <property type="molecule type" value="Genomic_DNA"/>
</dbReference>
<reference evidence="8 9" key="1">
    <citation type="journal article" date="2010" name="BMC Genomics">
        <title>Metabolic flexibility revealed in the genome of the cyst-forming alpha-1 proteobacterium Rhodospirillum centenum.</title>
        <authorList>
            <person name="Lu Y.K."/>
            <person name="Marden J."/>
            <person name="Han M."/>
            <person name="Swingley W.D."/>
            <person name="Mastrian S.D."/>
            <person name="Chowdhury S.R."/>
            <person name="Hao J."/>
            <person name="Helmy T."/>
            <person name="Kim S."/>
            <person name="Kurdoglu A.A."/>
            <person name="Matthies H.J."/>
            <person name="Rollo D."/>
            <person name="Stothard P."/>
            <person name="Blankenship R.E."/>
            <person name="Bauer C.E."/>
            <person name="Touchman J.W."/>
        </authorList>
    </citation>
    <scope>NUCLEOTIDE SEQUENCE [LARGE SCALE GENOMIC DNA]</scope>
    <source>
        <strain evidence="9">ATCC 51521 / SW</strain>
    </source>
</reference>
<dbReference type="AlphaFoldDB" id="B6IWQ9"/>
<dbReference type="RefSeq" id="WP_012568511.1">
    <property type="nucleotide sequence ID" value="NC_011420.2"/>
</dbReference>
<keyword evidence="2" id="KW-1003">Cell membrane</keyword>
<evidence type="ECO:0000256" key="3">
    <source>
        <dbReference type="ARBA" id="ARBA00022729"/>
    </source>
</evidence>
<dbReference type="STRING" id="414684.RC1_3373"/>
<evidence type="ECO:0000256" key="5">
    <source>
        <dbReference type="ARBA" id="ARBA00023139"/>
    </source>
</evidence>